<dbReference type="InterPro" id="IPR000462">
    <property type="entry name" value="CDP-OH_P_trans"/>
</dbReference>
<comment type="caution">
    <text evidence="4">The sequence shown here is derived from an EMBL/GenBank/DDBJ whole genome shotgun (WGS) entry which is preliminary data.</text>
</comment>
<evidence type="ECO:0000256" key="3">
    <source>
        <dbReference type="SAM" id="Phobius"/>
    </source>
</evidence>
<dbReference type="InterPro" id="IPR048254">
    <property type="entry name" value="CDP_ALCOHOL_P_TRANSF_CS"/>
</dbReference>
<evidence type="ECO:0000313" key="4">
    <source>
        <dbReference type="EMBL" id="GAA4282722.1"/>
    </source>
</evidence>
<dbReference type="RefSeq" id="WP_236865256.1">
    <property type="nucleotide sequence ID" value="NZ_BAABAZ010000003.1"/>
</dbReference>
<evidence type="ECO:0000313" key="5">
    <source>
        <dbReference type="Proteomes" id="UP001501586"/>
    </source>
</evidence>
<keyword evidence="3" id="KW-0472">Membrane</keyword>
<reference evidence="5" key="1">
    <citation type="journal article" date="2019" name="Int. J. Syst. Evol. Microbiol.">
        <title>The Global Catalogue of Microorganisms (GCM) 10K type strain sequencing project: providing services to taxonomists for standard genome sequencing and annotation.</title>
        <authorList>
            <consortium name="The Broad Institute Genomics Platform"/>
            <consortium name="The Broad Institute Genome Sequencing Center for Infectious Disease"/>
            <person name="Wu L."/>
            <person name="Ma J."/>
        </authorList>
    </citation>
    <scope>NUCLEOTIDE SEQUENCE [LARGE SCALE GENOMIC DNA]</scope>
    <source>
        <strain evidence="5">JCM 17458</strain>
    </source>
</reference>
<name>A0ABP8EFG9_9MICO</name>
<evidence type="ECO:0000256" key="1">
    <source>
        <dbReference type="ARBA" id="ARBA00022679"/>
    </source>
</evidence>
<evidence type="ECO:0008006" key="6">
    <source>
        <dbReference type="Google" id="ProtNLM"/>
    </source>
</evidence>
<dbReference type="InterPro" id="IPR043130">
    <property type="entry name" value="CDP-OH_PTrfase_TM_dom"/>
</dbReference>
<keyword evidence="3" id="KW-1133">Transmembrane helix</keyword>
<feature type="transmembrane region" description="Helical" evidence="3">
    <location>
        <begin position="200"/>
        <end position="233"/>
    </location>
</feature>
<gene>
    <name evidence="4" type="ORF">GCM10022261_02530</name>
</gene>
<dbReference type="EMBL" id="BAABAZ010000003">
    <property type="protein sequence ID" value="GAA4282722.1"/>
    <property type="molecule type" value="Genomic_DNA"/>
</dbReference>
<feature type="transmembrane region" description="Helical" evidence="3">
    <location>
        <begin position="48"/>
        <end position="67"/>
    </location>
</feature>
<comment type="similarity">
    <text evidence="2">Belongs to the CDP-alcohol phosphatidyltransferase class-I family.</text>
</comment>
<feature type="transmembrane region" description="Helical" evidence="3">
    <location>
        <begin position="79"/>
        <end position="101"/>
    </location>
</feature>
<keyword evidence="1 2" id="KW-0808">Transferase</keyword>
<sequence>MVDAHVASVSDPRALRRARIDAAAAVVGSAVFGAVLTSRAPAELPARVFAGAAGLAFVASAALSILRRQPSFSTIADRVTLFRCVLAGGCTTLVALSFLGALPMRSWPLVFVAVPTLLLDAVDGRVARRKRCASVQGAQLDMEVDAALLLVLSVPAAATVGPWVLVIGAMRYLFIAATWWRPALRQPLRFSRFRKAVGGVQGAALVFGLAPVVPLAAATGVLLGALALLVFSFGRDIWELERKYRGAAAAHSSNRPPHQHESPEPG</sequence>
<proteinExistence type="inferred from homology"/>
<feature type="transmembrane region" description="Helical" evidence="3">
    <location>
        <begin position="147"/>
        <end position="180"/>
    </location>
</feature>
<evidence type="ECO:0000256" key="2">
    <source>
        <dbReference type="RuleBase" id="RU003750"/>
    </source>
</evidence>
<feature type="transmembrane region" description="Helical" evidence="3">
    <location>
        <begin position="107"/>
        <end position="126"/>
    </location>
</feature>
<dbReference type="Pfam" id="PF01066">
    <property type="entry name" value="CDP-OH_P_transf"/>
    <property type="match status" value="1"/>
</dbReference>
<keyword evidence="5" id="KW-1185">Reference proteome</keyword>
<dbReference type="PROSITE" id="PS00379">
    <property type="entry name" value="CDP_ALCOHOL_P_TRANSF"/>
    <property type="match status" value="1"/>
</dbReference>
<dbReference type="Gene3D" id="1.20.120.1760">
    <property type="match status" value="1"/>
</dbReference>
<feature type="transmembrane region" description="Helical" evidence="3">
    <location>
        <begin position="22"/>
        <end position="42"/>
    </location>
</feature>
<dbReference type="Proteomes" id="UP001501586">
    <property type="component" value="Unassembled WGS sequence"/>
</dbReference>
<keyword evidence="3" id="KW-0812">Transmembrane</keyword>
<protein>
    <recommendedName>
        <fullName evidence="6">Phosphatidylglycerophosphate synthase</fullName>
    </recommendedName>
</protein>
<accession>A0ABP8EFG9</accession>
<organism evidence="4 5">
    <name type="scientific">Brevibacterium daeguense</name>
    <dbReference type="NCBI Taxonomy" id="909936"/>
    <lineage>
        <taxon>Bacteria</taxon>
        <taxon>Bacillati</taxon>
        <taxon>Actinomycetota</taxon>
        <taxon>Actinomycetes</taxon>
        <taxon>Micrococcales</taxon>
        <taxon>Brevibacteriaceae</taxon>
        <taxon>Brevibacterium</taxon>
    </lineage>
</organism>